<dbReference type="InterPro" id="IPR050445">
    <property type="entry name" value="Bact_polysacc_biosynth/exp"/>
</dbReference>
<sequence length="472" mass="51215">MSFSQFLAILRARKKAAFLAFALVVLAALALSLLLPKKYKAEASVVIDAKPDPVSALGSAATGLPNFIATQIDIMTSDRVALRVIRDLKLAEIPVLREQWQEGGGDSTIEQFLIEILQRGLDIKPSRESNVITVTYKSSDPRFSATLANAFVQAYIATTLELRADPAQNFRRFFDVQTKEAREALEKAQAKLSAYQQEKGIIATDERLDVENARLNELSSQLTQLQAISAESSSRQGQAQGARGDQLAEVLNNPLISGLKADLTRGEARLKELTSRFGEAHPQVVEARANAAELRSRIEAETKKVMSGVGVSNTINQGREAQVRTSLEAQRSKLLQLKAVRDEGMLLQREVDNAQRTYDLLTARLNQTALEAQSNQSYATSLTVAQPPSEAASPKLLRNMAAGVFLGIVIAIAVVMTLEKFDRRARSSEDLANALGLPVLGVLPGPNAKRFTPGRLGLSGLPVLTAGKSMQS</sequence>
<evidence type="ECO:0000256" key="1">
    <source>
        <dbReference type="ARBA" id="ARBA00004651"/>
    </source>
</evidence>
<comment type="subcellular location">
    <subcellularLocation>
        <location evidence="1">Cell membrane</location>
        <topology evidence="1">Multi-pass membrane protein</topology>
    </subcellularLocation>
</comment>
<evidence type="ECO:0000256" key="6">
    <source>
        <dbReference type="SAM" id="Coils"/>
    </source>
</evidence>
<gene>
    <name evidence="9" type="primary">epsF</name>
    <name evidence="9" type="ORF">LXT13_25930</name>
</gene>
<keyword evidence="6" id="KW-0175">Coiled coil</keyword>
<evidence type="ECO:0000256" key="4">
    <source>
        <dbReference type="ARBA" id="ARBA00022989"/>
    </source>
</evidence>
<name>A0ABS8Y5P0_9BURK</name>
<comment type="caution">
    <text evidence="9">The sequence shown here is derived from an EMBL/GenBank/DDBJ whole genome shotgun (WGS) entry which is preliminary data.</text>
</comment>
<dbReference type="Proteomes" id="UP001200741">
    <property type="component" value="Unassembled WGS sequence"/>
</dbReference>
<keyword evidence="2" id="KW-1003">Cell membrane</keyword>
<protein>
    <submittedName>
        <fullName evidence="9">Chain length determinant protein EpsF</fullName>
    </submittedName>
</protein>
<keyword evidence="10" id="KW-1185">Reference proteome</keyword>
<evidence type="ECO:0000259" key="8">
    <source>
        <dbReference type="Pfam" id="PF02706"/>
    </source>
</evidence>
<feature type="coiled-coil region" evidence="6">
    <location>
        <begin position="256"/>
        <end position="304"/>
    </location>
</feature>
<keyword evidence="4 7" id="KW-1133">Transmembrane helix</keyword>
<evidence type="ECO:0000256" key="7">
    <source>
        <dbReference type="SAM" id="Phobius"/>
    </source>
</evidence>
<dbReference type="InterPro" id="IPR003856">
    <property type="entry name" value="LPS_length_determ_N"/>
</dbReference>
<feature type="coiled-coil region" evidence="6">
    <location>
        <begin position="337"/>
        <end position="371"/>
    </location>
</feature>
<dbReference type="PANTHER" id="PTHR32309">
    <property type="entry name" value="TYROSINE-PROTEIN KINASE"/>
    <property type="match status" value="1"/>
</dbReference>
<evidence type="ECO:0000313" key="10">
    <source>
        <dbReference type="Proteomes" id="UP001200741"/>
    </source>
</evidence>
<evidence type="ECO:0000256" key="5">
    <source>
        <dbReference type="ARBA" id="ARBA00023136"/>
    </source>
</evidence>
<evidence type="ECO:0000256" key="2">
    <source>
        <dbReference type="ARBA" id="ARBA00022475"/>
    </source>
</evidence>
<dbReference type="SUPFAM" id="SSF56954">
    <property type="entry name" value="Outer membrane efflux proteins (OEP)"/>
    <property type="match status" value="1"/>
</dbReference>
<organism evidence="9 10">
    <name type="scientific">Pelomonas cellulosilytica</name>
    <dbReference type="NCBI Taxonomy" id="2906762"/>
    <lineage>
        <taxon>Bacteria</taxon>
        <taxon>Pseudomonadati</taxon>
        <taxon>Pseudomonadota</taxon>
        <taxon>Betaproteobacteria</taxon>
        <taxon>Burkholderiales</taxon>
        <taxon>Sphaerotilaceae</taxon>
        <taxon>Roseateles</taxon>
    </lineage>
</organism>
<dbReference type="NCBIfam" id="TIGR03017">
    <property type="entry name" value="EpsF"/>
    <property type="match status" value="1"/>
</dbReference>
<evidence type="ECO:0000256" key="3">
    <source>
        <dbReference type="ARBA" id="ARBA00022692"/>
    </source>
</evidence>
<proteinExistence type="predicted"/>
<feature type="transmembrane region" description="Helical" evidence="7">
    <location>
        <begin position="396"/>
        <end position="418"/>
    </location>
</feature>
<feature type="domain" description="Polysaccharide chain length determinant N-terminal" evidence="8">
    <location>
        <begin position="3"/>
        <end position="88"/>
    </location>
</feature>
<dbReference type="RefSeq" id="WP_233375218.1">
    <property type="nucleotide sequence ID" value="NZ_JAJTWU010000013.1"/>
</dbReference>
<keyword evidence="5 7" id="KW-0472">Membrane</keyword>
<evidence type="ECO:0000313" key="9">
    <source>
        <dbReference type="EMBL" id="MCE4557835.1"/>
    </source>
</evidence>
<reference evidence="9 10" key="1">
    <citation type="submission" date="2021-12" db="EMBL/GenBank/DDBJ databases">
        <title>Genome seq of P8.</title>
        <authorList>
            <person name="Seo T."/>
        </authorList>
    </citation>
    <scope>NUCLEOTIDE SEQUENCE [LARGE SCALE GENOMIC DNA]</scope>
    <source>
        <strain evidence="9 10">P8</strain>
    </source>
</reference>
<dbReference type="PANTHER" id="PTHR32309:SF13">
    <property type="entry name" value="FERRIC ENTEROBACTIN TRANSPORT PROTEIN FEPE"/>
    <property type="match status" value="1"/>
</dbReference>
<dbReference type="Pfam" id="PF02706">
    <property type="entry name" value="Wzz"/>
    <property type="match status" value="1"/>
</dbReference>
<dbReference type="EMBL" id="JAJTWU010000013">
    <property type="protein sequence ID" value="MCE4557835.1"/>
    <property type="molecule type" value="Genomic_DNA"/>
</dbReference>
<dbReference type="InterPro" id="IPR017468">
    <property type="entry name" value="Chain_len_reg_EpsF"/>
</dbReference>
<keyword evidence="3 7" id="KW-0812">Transmembrane</keyword>
<accession>A0ABS8Y5P0</accession>
<feature type="coiled-coil region" evidence="6">
    <location>
        <begin position="178"/>
        <end position="228"/>
    </location>
</feature>